<evidence type="ECO:0000256" key="1">
    <source>
        <dbReference type="SAM" id="MobiDB-lite"/>
    </source>
</evidence>
<comment type="caution">
    <text evidence="2">The sequence shown here is derived from an EMBL/GenBank/DDBJ whole genome shotgun (WGS) entry which is preliminary data.</text>
</comment>
<dbReference type="EMBL" id="CABITT030000002">
    <property type="protein sequence ID" value="VVA95427.1"/>
    <property type="molecule type" value="Genomic_DNA"/>
</dbReference>
<feature type="region of interest" description="Disordered" evidence="1">
    <location>
        <begin position="59"/>
        <end position="79"/>
    </location>
</feature>
<proteinExistence type="predicted"/>
<sequence length="97" mass="11297">MVQDKVGSNAEDLPRDDMNLIVLNHVPTKKERKFGVGRLPELDQATSSCSYNLTHLEEEIERSNEERAERERKDKENEDFRARLKAFLETAYPGQDF</sequence>
<organism evidence="2 3">
    <name type="scientific">Arabis nemorensis</name>
    <dbReference type="NCBI Taxonomy" id="586526"/>
    <lineage>
        <taxon>Eukaryota</taxon>
        <taxon>Viridiplantae</taxon>
        <taxon>Streptophyta</taxon>
        <taxon>Embryophyta</taxon>
        <taxon>Tracheophyta</taxon>
        <taxon>Spermatophyta</taxon>
        <taxon>Magnoliopsida</taxon>
        <taxon>eudicotyledons</taxon>
        <taxon>Gunneridae</taxon>
        <taxon>Pentapetalae</taxon>
        <taxon>rosids</taxon>
        <taxon>malvids</taxon>
        <taxon>Brassicales</taxon>
        <taxon>Brassicaceae</taxon>
        <taxon>Arabideae</taxon>
        <taxon>Arabis</taxon>
    </lineage>
</organism>
<name>A0A565B1F2_9BRAS</name>
<gene>
    <name evidence="2" type="ORF">ANE_LOCUS5872</name>
</gene>
<protein>
    <submittedName>
        <fullName evidence="2">Uncharacterized protein</fullName>
    </submittedName>
</protein>
<dbReference type="AlphaFoldDB" id="A0A565B1F2"/>
<keyword evidence="3" id="KW-1185">Reference proteome</keyword>
<evidence type="ECO:0000313" key="3">
    <source>
        <dbReference type="Proteomes" id="UP000489600"/>
    </source>
</evidence>
<reference evidence="2" key="1">
    <citation type="submission" date="2019-07" db="EMBL/GenBank/DDBJ databases">
        <authorList>
            <person name="Dittberner H."/>
        </authorList>
    </citation>
    <scope>NUCLEOTIDE SEQUENCE [LARGE SCALE GENOMIC DNA]</scope>
</reference>
<evidence type="ECO:0000313" key="2">
    <source>
        <dbReference type="EMBL" id="VVA95427.1"/>
    </source>
</evidence>
<accession>A0A565B1F2</accession>
<dbReference type="Proteomes" id="UP000489600">
    <property type="component" value="Unassembled WGS sequence"/>
</dbReference>